<dbReference type="EMBL" id="JAIWJY010000022">
    <property type="protein sequence ID" value="MDE1208458.1"/>
    <property type="molecule type" value="Genomic_DNA"/>
</dbReference>
<reference evidence="2" key="1">
    <citation type="submission" date="2021-09" db="EMBL/GenBank/DDBJ databases">
        <authorList>
            <person name="Smyrli M."/>
        </authorList>
    </citation>
    <scope>NUCLEOTIDE SEQUENCE</scope>
    <source>
        <strain evidence="2">LAR25</strain>
    </source>
</reference>
<gene>
    <name evidence="2" type="ORF">LCI24_16825</name>
</gene>
<dbReference type="Proteomes" id="UP001149303">
    <property type="component" value="Unassembled WGS sequence"/>
</dbReference>
<dbReference type="RefSeq" id="WP_274641413.1">
    <property type="nucleotide sequence ID" value="NZ_JAIWJY010000022.1"/>
</dbReference>
<protein>
    <submittedName>
        <fullName evidence="2">RHS repeat-associated core domain-containing protein</fullName>
    </submittedName>
</protein>
<sequence length="558" mass="61421">INYNKPQNGATALFNGNISETHWNTLNTDTSTRSYSYEFDALNRLVSATGNIDRYDLSSVTYDKNGNIKTLVRKGHLNVGATSFGTMDDLTYTYDNGNKLMRISDGATIDQFGFKDDVLGGTVDTTDDYTYDANGNMLTDTNKGITSNITYNHLNLPVQINVDGQLINYTYDASGAKLKKVSNGVTTEYAGGFRYVNNDLKDFKHAEGYVKKDGSGFNYVYSYTDHLGNVRLNYADLNNDGVIQAASEILDEKNYYPFGGTHEGYNTAINGAYYPFGYNGKEENDENGLATLDFGARNYDKWAGRWMNLDPLAEQMRRHSPYNFAFDNPVYFIDPDGMAPMGPGDLWRKIKQTIKDDIAAAPRRFKKMMSDLNSLFGSIDVQGNHKDKIGSGVVIVGSGSTTDSNTISENPSEDVYIPEDALTTMAKYAKLGPKSTSKGKNYGPNKAKGKKGKNFASQMKKGIKDAKARKKKMDAIGSGIDLMTSDGTINASNTAGEPNSTSKVKIRITNVASVAPAFGNNGHRVTTIKKDTLVNPQDVNRVQQEKTRKLEEAQNPNN</sequence>
<accession>A0A9X4ES59</accession>
<dbReference type="Gene3D" id="2.180.10.10">
    <property type="entry name" value="RHS repeat-associated core"/>
    <property type="match status" value="1"/>
</dbReference>
<dbReference type="AlphaFoldDB" id="A0A9X4ES59"/>
<keyword evidence="3" id="KW-1185">Reference proteome</keyword>
<name>A0A9X4ES59_9FLAO</name>
<dbReference type="NCBIfam" id="TIGR03696">
    <property type="entry name" value="Rhs_assc_core"/>
    <property type="match status" value="1"/>
</dbReference>
<evidence type="ECO:0000313" key="3">
    <source>
        <dbReference type="Proteomes" id="UP001149303"/>
    </source>
</evidence>
<dbReference type="InterPro" id="IPR050708">
    <property type="entry name" value="T6SS_VgrG/RHS"/>
</dbReference>
<dbReference type="InterPro" id="IPR022385">
    <property type="entry name" value="Rhs_assc_core"/>
</dbReference>
<feature type="region of interest" description="Disordered" evidence="1">
    <location>
        <begin position="528"/>
        <end position="558"/>
    </location>
</feature>
<organism evidence="2 3">
    <name type="scientific">Tenacibaculum larymnensis</name>
    <dbReference type="NCBI Taxonomy" id="2878201"/>
    <lineage>
        <taxon>Bacteria</taxon>
        <taxon>Pseudomonadati</taxon>
        <taxon>Bacteroidota</taxon>
        <taxon>Flavobacteriia</taxon>
        <taxon>Flavobacteriales</taxon>
        <taxon>Flavobacteriaceae</taxon>
        <taxon>Tenacibaculum</taxon>
    </lineage>
</organism>
<feature type="non-terminal residue" evidence="2">
    <location>
        <position position="1"/>
    </location>
</feature>
<dbReference type="PANTHER" id="PTHR32305">
    <property type="match status" value="1"/>
</dbReference>
<comment type="caution">
    <text evidence="2">The sequence shown here is derived from an EMBL/GenBank/DDBJ whole genome shotgun (WGS) entry which is preliminary data.</text>
</comment>
<feature type="compositionally biased region" description="Basic and acidic residues" evidence="1">
    <location>
        <begin position="543"/>
        <end position="552"/>
    </location>
</feature>
<proteinExistence type="predicted"/>
<feature type="region of interest" description="Disordered" evidence="1">
    <location>
        <begin position="435"/>
        <end position="458"/>
    </location>
</feature>
<evidence type="ECO:0000256" key="1">
    <source>
        <dbReference type="SAM" id="MobiDB-lite"/>
    </source>
</evidence>
<dbReference type="PANTHER" id="PTHR32305:SF15">
    <property type="entry name" value="PROTEIN RHSA-RELATED"/>
    <property type="match status" value="1"/>
</dbReference>
<evidence type="ECO:0000313" key="2">
    <source>
        <dbReference type="EMBL" id="MDE1208458.1"/>
    </source>
</evidence>